<keyword evidence="5" id="KW-1133">Transmembrane helix</keyword>
<keyword evidence="4" id="KW-0233">DNA recombination</keyword>
<dbReference type="GO" id="GO:0006310">
    <property type="term" value="P:DNA recombination"/>
    <property type="evidence" value="ECO:0007669"/>
    <property type="project" value="UniProtKB-KW"/>
</dbReference>
<dbReference type="EMBL" id="SCKX01000001">
    <property type="protein sequence ID" value="RWZ78877.1"/>
    <property type="molecule type" value="Genomic_DNA"/>
</dbReference>
<organism evidence="6 7">
    <name type="scientific">Candidatus Microsaccharimonas sossegonensis</name>
    <dbReference type="NCBI Taxonomy" id="2506948"/>
    <lineage>
        <taxon>Bacteria</taxon>
        <taxon>Candidatus Saccharimonadota</taxon>
        <taxon>Candidatus Saccharimonadia</taxon>
        <taxon>Candidatus Saccharimonadales</taxon>
        <taxon>Candidatus Saccharimonadaceae</taxon>
        <taxon>Candidatus Microsaccharimonas</taxon>
    </lineage>
</organism>
<reference evidence="6" key="1">
    <citation type="submission" date="2019-01" db="EMBL/GenBank/DDBJ databases">
        <title>Genomic signatures and co-occurrence patterns of the ultra-small Saccharimodia (Patescibacteria phylum) suggest a symbiotic lifestyle.</title>
        <authorList>
            <person name="Lemos L."/>
            <person name="Medeiros J."/>
            <person name="Andreote F."/>
            <person name="Fernandes G."/>
            <person name="Varani A."/>
            <person name="Oliveira G."/>
            <person name="Pylro V."/>
        </authorList>
    </citation>
    <scope>NUCLEOTIDE SEQUENCE [LARGE SCALE GENOMIC DNA]</scope>
    <source>
        <strain evidence="6">AMD02</strain>
    </source>
</reference>
<comment type="caution">
    <text evidence="6">The sequence shown here is derived from an EMBL/GenBank/DDBJ whole genome shotgun (WGS) entry which is preliminary data.</text>
</comment>
<dbReference type="InterPro" id="IPR003798">
    <property type="entry name" value="DNA_recombination_RmuC"/>
</dbReference>
<protein>
    <submittedName>
        <fullName evidence="6">DNA recombination protein RmuC</fullName>
    </submittedName>
</protein>
<accession>A0A4V1J7J2</accession>
<comment type="function">
    <text evidence="1">Involved in DNA recombination.</text>
</comment>
<keyword evidence="3" id="KW-0175">Coiled coil</keyword>
<proteinExistence type="inferred from homology"/>
<sequence>MEIVLLVMLLVVVVGFGAVLFVITQRMRDVKPKDNGNGVEMLKTDVTELNRTIASLQKTLGDTLERSTTNMQSSMQRQLTESAKLVSDVTQRLAKLDETNRRVVDVADELKTLQNVLQNPKQRGVFGEYYLESVLANILPSKNYQMQYAFKTGNVADAVVFLDKGLVLAVDSKFSLENYNRMVSAATKTEREEWLKKVRTDLKMRIDETSKYIIPAEKTMDFAFMFIPSESLYYDLLIGDVGTGSSARDLIEYAFREKQVIIVSPTSFMAYLQTVLQGLRSLQIEEQAKDIQIQVGKLGRHIAAFDSFMSKLGHSLGTTVGHYNNAHKELGKIDTDVVKIAGTDKSIEALLIEKPLIED</sequence>
<evidence type="ECO:0000256" key="4">
    <source>
        <dbReference type="ARBA" id="ARBA00023172"/>
    </source>
</evidence>
<evidence type="ECO:0000256" key="3">
    <source>
        <dbReference type="ARBA" id="ARBA00023054"/>
    </source>
</evidence>
<evidence type="ECO:0000313" key="6">
    <source>
        <dbReference type="EMBL" id="RWZ78877.1"/>
    </source>
</evidence>
<dbReference type="AlphaFoldDB" id="A0A4V1J7J2"/>
<evidence type="ECO:0000256" key="1">
    <source>
        <dbReference type="ARBA" id="ARBA00003416"/>
    </source>
</evidence>
<keyword evidence="5" id="KW-0472">Membrane</keyword>
<comment type="similarity">
    <text evidence="2">Belongs to the RmuC family.</text>
</comment>
<gene>
    <name evidence="6" type="ORF">EOT05_03980</name>
</gene>
<name>A0A4V1J7J2_9BACT</name>
<keyword evidence="5" id="KW-0812">Transmembrane</keyword>
<keyword evidence="7" id="KW-1185">Reference proteome</keyword>
<dbReference type="Pfam" id="PF02646">
    <property type="entry name" value="RmuC"/>
    <property type="match status" value="1"/>
</dbReference>
<evidence type="ECO:0000256" key="2">
    <source>
        <dbReference type="ARBA" id="ARBA00009840"/>
    </source>
</evidence>
<evidence type="ECO:0000313" key="7">
    <source>
        <dbReference type="Proteomes" id="UP000289257"/>
    </source>
</evidence>
<dbReference type="PANTHER" id="PTHR30563">
    <property type="entry name" value="DNA RECOMBINATION PROTEIN RMUC"/>
    <property type="match status" value="1"/>
</dbReference>
<dbReference type="PANTHER" id="PTHR30563:SF0">
    <property type="entry name" value="DNA RECOMBINATION PROTEIN RMUC"/>
    <property type="match status" value="1"/>
</dbReference>
<evidence type="ECO:0000256" key="5">
    <source>
        <dbReference type="SAM" id="Phobius"/>
    </source>
</evidence>
<feature type="transmembrane region" description="Helical" evidence="5">
    <location>
        <begin position="6"/>
        <end position="23"/>
    </location>
</feature>
<dbReference type="Proteomes" id="UP000289257">
    <property type="component" value="Unassembled WGS sequence"/>
</dbReference>